<dbReference type="InterPro" id="IPR000073">
    <property type="entry name" value="AB_hydrolase_1"/>
</dbReference>
<dbReference type="InterPro" id="IPR000639">
    <property type="entry name" value="Epox_hydrolase-like"/>
</dbReference>
<dbReference type="PRINTS" id="PR00412">
    <property type="entry name" value="EPOXHYDRLASE"/>
</dbReference>
<dbReference type="InterPro" id="IPR029058">
    <property type="entry name" value="AB_hydrolase_fold"/>
</dbReference>
<dbReference type="AlphaFoldDB" id="A0A917U1U2"/>
<evidence type="ECO:0000313" key="3">
    <source>
        <dbReference type="EMBL" id="GGM52204.1"/>
    </source>
</evidence>
<keyword evidence="3" id="KW-0378">Hydrolase</keyword>
<dbReference type="PANTHER" id="PTHR43433:SF5">
    <property type="entry name" value="AB HYDROLASE-1 DOMAIN-CONTAINING PROTEIN"/>
    <property type="match status" value="1"/>
</dbReference>
<dbReference type="InterPro" id="IPR050471">
    <property type="entry name" value="AB_hydrolase"/>
</dbReference>
<accession>A0A917U1U2</accession>
<dbReference type="GO" id="GO:0016787">
    <property type="term" value="F:hydrolase activity"/>
    <property type="evidence" value="ECO:0007669"/>
    <property type="project" value="UniProtKB-KW"/>
</dbReference>
<dbReference type="GO" id="GO:0004601">
    <property type="term" value="F:peroxidase activity"/>
    <property type="evidence" value="ECO:0007669"/>
    <property type="project" value="UniProtKB-KW"/>
</dbReference>
<dbReference type="SUPFAM" id="SSF53474">
    <property type="entry name" value="alpha/beta-Hydrolases"/>
    <property type="match status" value="1"/>
</dbReference>
<dbReference type="PANTHER" id="PTHR43433">
    <property type="entry name" value="HYDROLASE, ALPHA/BETA FOLD FAMILY PROTEIN"/>
    <property type="match status" value="1"/>
</dbReference>
<name>A0A917U1U2_9ACTN</name>
<keyword evidence="1" id="KW-0575">Peroxidase</keyword>
<dbReference type="Pfam" id="PF00561">
    <property type="entry name" value="Abhydrolase_1"/>
    <property type="match status" value="1"/>
</dbReference>
<protein>
    <submittedName>
        <fullName evidence="3">Alpha/beta hydrolase</fullName>
    </submittedName>
</protein>
<dbReference type="RefSeq" id="WP_189046809.1">
    <property type="nucleotide sequence ID" value="NZ_BMNB01000020.1"/>
</dbReference>
<dbReference type="Proteomes" id="UP000608890">
    <property type="component" value="Unassembled WGS sequence"/>
</dbReference>
<proteinExistence type="predicted"/>
<keyword evidence="1" id="KW-0560">Oxidoreductase</keyword>
<dbReference type="PRINTS" id="PR00111">
    <property type="entry name" value="ABHYDROLASE"/>
</dbReference>
<evidence type="ECO:0000256" key="1">
    <source>
        <dbReference type="ARBA" id="ARBA00022559"/>
    </source>
</evidence>
<gene>
    <name evidence="3" type="ORF">GCM10011608_41330</name>
</gene>
<dbReference type="EMBL" id="BMNB01000020">
    <property type="protein sequence ID" value="GGM52204.1"/>
    <property type="molecule type" value="Genomic_DNA"/>
</dbReference>
<evidence type="ECO:0000313" key="4">
    <source>
        <dbReference type="Proteomes" id="UP000608890"/>
    </source>
</evidence>
<reference evidence="3" key="2">
    <citation type="submission" date="2020-09" db="EMBL/GenBank/DDBJ databases">
        <authorList>
            <person name="Sun Q."/>
            <person name="Zhou Y."/>
        </authorList>
    </citation>
    <scope>NUCLEOTIDE SEQUENCE</scope>
    <source>
        <strain evidence="3">CGMCC 4.7312</strain>
    </source>
</reference>
<organism evidence="3 4">
    <name type="scientific">Micromonospora sonchi</name>
    <dbReference type="NCBI Taxonomy" id="1763543"/>
    <lineage>
        <taxon>Bacteria</taxon>
        <taxon>Bacillati</taxon>
        <taxon>Actinomycetota</taxon>
        <taxon>Actinomycetes</taxon>
        <taxon>Micromonosporales</taxon>
        <taxon>Micromonosporaceae</taxon>
        <taxon>Micromonospora</taxon>
    </lineage>
</organism>
<keyword evidence="4" id="KW-1185">Reference proteome</keyword>
<sequence>MPKVTLPSGLRLHYQRIGSGPDVVMVHGLTGNLAVWHLRIASLLIDRSRLLTYDLRGHGYSDMPPSGYCLDQMAADLLDLLDALDIERPYVVGHSFGADIALYFAHHHPERVRAVVAIEAVLPAMMYLRAGNDWQGWSDWAAVLAQSGHPVPPERRTDLGYLLRLSLKVPKRWGPLQGLPRNPAPFLRLLDETTMASEVAQVGGLPAEAIPEIRSAVTLVYCEGSALLGTFDYLRERLPDVHPVLLPRTEWGHFGPLEQPDEVARHILGALGPAEPSTATAQG</sequence>
<feature type="domain" description="AB hydrolase-1" evidence="2">
    <location>
        <begin position="23"/>
        <end position="130"/>
    </location>
</feature>
<dbReference type="Gene3D" id="3.40.50.1820">
    <property type="entry name" value="alpha/beta hydrolase"/>
    <property type="match status" value="1"/>
</dbReference>
<comment type="caution">
    <text evidence="3">The sequence shown here is derived from an EMBL/GenBank/DDBJ whole genome shotgun (WGS) entry which is preliminary data.</text>
</comment>
<evidence type="ECO:0000259" key="2">
    <source>
        <dbReference type="Pfam" id="PF00561"/>
    </source>
</evidence>
<reference evidence="3" key="1">
    <citation type="journal article" date="2014" name="Int. J. Syst. Evol. Microbiol.">
        <title>Complete genome sequence of Corynebacterium casei LMG S-19264T (=DSM 44701T), isolated from a smear-ripened cheese.</title>
        <authorList>
            <consortium name="US DOE Joint Genome Institute (JGI-PGF)"/>
            <person name="Walter F."/>
            <person name="Albersmeier A."/>
            <person name="Kalinowski J."/>
            <person name="Ruckert C."/>
        </authorList>
    </citation>
    <scope>NUCLEOTIDE SEQUENCE</scope>
    <source>
        <strain evidence="3">CGMCC 4.7312</strain>
    </source>
</reference>